<evidence type="ECO:0008006" key="4">
    <source>
        <dbReference type="Google" id="ProtNLM"/>
    </source>
</evidence>
<dbReference type="GO" id="GO:0030001">
    <property type="term" value="P:metal ion transport"/>
    <property type="evidence" value="ECO:0007669"/>
    <property type="project" value="TreeGrafter"/>
</dbReference>
<organism evidence="2 3">
    <name type="scientific">Dibothriocephalus latus</name>
    <name type="common">Fish tapeworm</name>
    <name type="synonym">Diphyllobothrium latum</name>
    <dbReference type="NCBI Taxonomy" id="60516"/>
    <lineage>
        <taxon>Eukaryota</taxon>
        <taxon>Metazoa</taxon>
        <taxon>Spiralia</taxon>
        <taxon>Lophotrochozoa</taxon>
        <taxon>Platyhelminthes</taxon>
        <taxon>Cestoda</taxon>
        <taxon>Eucestoda</taxon>
        <taxon>Diphyllobothriidea</taxon>
        <taxon>Diphyllobothriidae</taxon>
        <taxon>Dibothriocephalus</taxon>
    </lineage>
</organism>
<reference evidence="2 3" key="1">
    <citation type="submission" date="2018-11" db="EMBL/GenBank/DDBJ databases">
        <authorList>
            <consortium name="Pathogen Informatics"/>
        </authorList>
    </citation>
    <scope>NUCLEOTIDE SEQUENCE [LARGE SCALE GENOMIC DNA]</scope>
</reference>
<feature type="signal peptide" evidence="1">
    <location>
        <begin position="1"/>
        <end position="20"/>
    </location>
</feature>
<gene>
    <name evidence="2" type="ORF">DILT_LOCUS13783</name>
</gene>
<evidence type="ECO:0000313" key="3">
    <source>
        <dbReference type="Proteomes" id="UP000281553"/>
    </source>
</evidence>
<dbReference type="AlphaFoldDB" id="A0A3P7LW70"/>
<dbReference type="EMBL" id="UYRU01071605">
    <property type="protein sequence ID" value="VDN21224.1"/>
    <property type="molecule type" value="Genomic_DNA"/>
</dbReference>
<name>A0A3P7LW70_DIBLA</name>
<dbReference type="PANTHER" id="PTHR13800">
    <property type="entry name" value="TRANSIENT RECEPTOR POTENTIAL CATION CHANNEL, SUBFAMILY M, MEMBER 6"/>
    <property type="match status" value="1"/>
</dbReference>
<accession>A0A3P7LW70</accession>
<keyword evidence="3" id="KW-1185">Reference proteome</keyword>
<feature type="chain" id="PRO_5018052339" description="Ion transport domain-containing protein" evidence="1">
    <location>
        <begin position="21"/>
        <end position="133"/>
    </location>
</feature>
<dbReference type="InterPro" id="IPR050927">
    <property type="entry name" value="TRPM"/>
</dbReference>
<evidence type="ECO:0000313" key="2">
    <source>
        <dbReference type="EMBL" id="VDN21224.1"/>
    </source>
</evidence>
<protein>
    <recommendedName>
        <fullName evidence="4">Ion transport domain-containing protein</fullName>
    </recommendedName>
</protein>
<dbReference type="GO" id="GO:0005261">
    <property type="term" value="F:monoatomic cation channel activity"/>
    <property type="evidence" value="ECO:0007669"/>
    <property type="project" value="TreeGrafter"/>
</dbReference>
<keyword evidence="1" id="KW-0732">Signal</keyword>
<evidence type="ECO:0000256" key="1">
    <source>
        <dbReference type="SAM" id="SignalP"/>
    </source>
</evidence>
<proteinExistence type="predicted"/>
<sequence>MIATIFLINFLIAIFNDVIADVEAAAIEIWKYDRLLQLNEYSARFILPPPFTFIEGFLRLFCCIYGKVSGVTRGSLSRGKFTDDPATKVDKEITARHQAFATIESLARIALLQAEEQVVENSVLTRHERMETK</sequence>
<dbReference type="Proteomes" id="UP000281553">
    <property type="component" value="Unassembled WGS sequence"/>
</dbReference>
<dbReference type="GO" id="GO:0005886">
    <property type="term" value="C:plasma membrane"/>
    <property type="evidence" value="ECO:0007669"/>
    <property type="project" value="TreeGrafter"/>
</dbReference>
<dbReference type="PANTHER" id="PTHR13800:SF41">
    <property type="entry name" value="PROTEIN CED-11"/>
    <property type="match status" value="1"/>
</dbReference>